<sequence length="313" mass="34736">MSQFQRLLLVVTPDMCRTPAFERAAALARVSGAPLHMALFTHVETLAAVGRFNPEGMKQAVDSYLAGHREWLEEEASILREQGLQVTTEVVWSKRPEEEIITHVREMPVDLVIKDVRPESAVMRAFVTPLDWQLLRRCPVPLHLVTDAHNPLPLKVAAAVDPFVHTDGASEFNDRIVRAAGDLALQCSAELHLLHACNAQGGQPFGSATLNLPWLGTLGAKMKSTAQEAFRLLADRHGVPERQRHFLLGPPVPTLTDYASRHEIDVVVLGSSLRKSFEYEILGSTSEALLYRLPCSVLVVHPEGVCEPDHHRR</sequence>
<dbReference type="PANTHER" id="PTHR47892:SF1">
    <property type="entry name" value="UNIVERSAL STRESS PROTEIN E"/>
    <property type="match status" value="1"/>
</dbReference>
<keyword evidence="7" id="KW-1185">Reference proteome</keyword>
<dbReference type="EMBL" id="CP010415">
    <property type="protein sequence ID" value="AJE21559.1"/>
    <property type="molecule type" value="Genomic_DNA"/>
</dbReference>
<evidence type="ECO:0000259" key="5">
    <source>
        <dbReference type="Pfam" id="PF00582"/>
    </source>
</evidence>
<accession>A0A0C4WMG0</accession>
<dbReference type="Pfam" id="PF00582">
    <property type="entry name" value="Usp"/>
    <property type="match status" value="2"/>
</dbReference>
<name>A0A0C4WMG0_9GAMM</name>
<evidence type="ECO:0000313" key="7">
    <source>
        <dbReference type="Proteomes" id="UP000068210"/>
    </source>
</evidence>
<feature type="domain" description="UspA" evidence="5">
    <location>
        <begin position="4"/>
        <end position="145"/>
    </location>
</feature>
<comment type="similarity">
    <text evidence="2">Belongs to the universal stress protein A family.</text>
</comment>
<evidence type="ECO:0000256" key="1">
    <source>
        <dbReference type="ARBA" id="ARBA00004496"/>
    </source>
</evidence>
<feature type="domain" description="UspA" evidence="5">
    <location>
        <begin position="167"/>
        <end position="301"/>
    </location>
</feature>
<evidence type="ECO:0000256" key="3">
    <source>
        <dbReference type="ARBA" id="ARBA00022490"/>
    </source>
</evidence>
<dbReference type="SUPFAM" id="SSF52402">
    <property type="entry name" value="Adenine nucleotide alpha hydrolases-like"/>
    <property type="match status" value="2"/>
</dbReference>
<reference evidence="6 7" key="1">
    <citation type="journal article" date="2015" name="PLoS ONE">
        <title>Azotobacter Genomes: The Genome of Azotobacter chroococcum NCIMB 8003 (ATCC 4412).</title>
        <authorList>
            <person name="Robson R.L."/>
            <person name="Jones R."/>
            <person name="Robson R.M."/>
            <person name="Schwartz A."/>
            <person name="Richardson T.H."/>
        </authorList>
    </citation>
    <scope>NUCLEOTIDE SEQUENCE [LARGE SCALE GENOMIC DNA]</scope>
    <source>
        <strain evidence="6 7">NCIMB 8003</strain>
    </source>
</reference>
<dbReference type="Gene3D" id="3.40.50.12370">
    <property type="match status" value="1"/>
</dbReference>
<dbReference type="HOGENOM" id="CLU_049301_1_0_6"/>
<organism evidence="6 7">
    <name type="scientific">Azotobacter chroococcum NCIMB 8003</name>
    <dbReference type="NCBI Taxonomy" id="1328314"/>
    <lineage>
        <taxon>Bacteria</taxon>
        <taxon>Pseudomonadati</taxon>
        <taxon>Pseudomonadota</taxon>
        <taxon>Gammaproteobacteria</taxon>
        <taxon>Pseudomonadales</taxon>
        <taxon>Pseudomonadaceae</taxon>
        <taxon>Azotobacter</taxon>
    </lineage>
</organism>
<dbReference type="InterPro" id="IPR006016">
    <property type="entry name" value="UspA"/>
</dbReference>
<dbReference type="GO" id="GO:0005737">
    <property type="term" value="C:cytoplasm"/>
    <property type="evidence" value="ECO:0007669"/>
    <property type="project" value="UniProtKB-SubCell"/>
</dbReference>
<dbReference type="RefSeq" id="WP_039804183.1">
    <property type="nucleotide sequence ID" value="NZ_CP010415.1"/>
</dbReference>
<dbReference type="STRING" id="1328314.Achr_21090"/>
<gene>
    <name evidence="6" type="ORF">Achr_21090</name>
</gene>
<dbReference type="KEGG" id="acx:Achr_21090"/>
<evidence type="ECO:0000313" key="6">
    <source>
        <dbReference type="EMBL" id="AJE21559.1"/>
    </source>
</evidence>
<comment type="subcellular location">
    <subcellularLocation>
        <location evidence="1">Cytoplasm</location>
    </subcellularLocation>
</comment>
<proteinExistence type="inferred from homology"/>
<protein>
    <submittedName>
        <fullName evidence="6">Universal stress protein, UspA family</fullName>
    </submittedName>
</protein>
<dbReference type="AlphaFoldDB" id="A0A0C4WMG0"/>
<dbReference type="PANTHER" id="PTHR47892">
    <property type="entry name" value="UNIVERSAL STRESS PROTEIN E"/>
    <property type="match status" value="1"/>
</dbReference>
<comment type="function">
    <text evidence="4">Required for resistance to DNA-damaging agents.</text>
</comment>
<evidence type="ECO:0000256" key="2">
    <source>
        <dbReference type="ARBA" id="ARBA00008791"/>
    </source>
</evidence>
<keyword evidence="3" id="KW-0963">Cytoplasm</keyword>
<evidence type="ECO:0000256" key="4">
    <source>
        <dbReference type="ARBA" id="ARBA00037131"/>
    </source>
</evidence>
<dbReference type="Proteomes" id="UP000068210">
    <property type="component" value="Chromosome"/>
</dbReference>